<dbReference type="NCBIfam" id="TIGR01630">
    <property type="entry name" value="psiM2_ORF9"/>
    <property type="match status" value="1"/>
</dbReference>
<dbReference type="Proteomes" id="UP000297014">
    <property type="component" value="Unassembled WGS sequence"/>
</dbReference>
<dbReference type="InterPro" id="IPR027417">
    <property type="entry name" value="P-loop_NTPase"/>
</dbReference>
<dbReference type="eggNOG" id="COG5362">
    <property type="taxonomic scope" value="Bacteria"/>
</dbReference>
<keyword evidence="3" id="KW-1185">Reference proteome</keyword>
<reference evidence="1 3" key="1">
    <citation type="journal article" date="2014" name="Genome Announc.">
        <title>Draft Genome Sequence of Bacillus alcalophilus AV1934, a Classic Alkaliphile Isolated from Human Feces in 1934.</title>
        <authorList>
            <person name="Attie O."/>
            <person name="Jayaprakash A."/>
            <person name="Shah H."/>
            <person name="Paulsen I.T."/>
            <person name="Morino M."/>
            <person name="Takahashi Y."/>
            <person name="Narumi I."/>
            <person name="Sachidanandam R."/>
            <person name="Satoh K."/>
            <person name="Ito M."/>
            <person name="Krulwich T.A."/>
        </authorList>
    </citation>
    <scope>NUCLEOTIDE SEQUENCE [LARGE SCALE GENOMIC DNA]</scope>
    <source>
        <strain evidence="1 3">AV1934</strain>
    </source>
</reference>
<evidence type="ECO:0000313" key="2">
    <source>
        <dbReference type="EMBL" id="THG91318.1"/>
    </source>
</evidence>
<comment type="caution">
    <text evidence="1">The sequence shown here is derived from an EMBL/GenBank/DDBJ whole genome shotgun (WGS) entry which is preliminary data.</text>
</comment>
<dbReference type="Proteomes" id="UP000002754">
    <property type="component" value="Unassembled WGS sequence"/>
</dbReference>
<proteinExistence type="predicted"/>
<dbReference type="EMBL" id="JALP01000078">
    <property type="protein sequence ID" value="THG91318.1"/>
    <property type="molecule type" value="Genomic_DNA"/>
</dbReference>
<organism evidence="1 3">
    <name type="scientific">Alkalihalobacillus alcalophilus ATCC 27647 = CGMCC 1.3604</name>
    <dbReference type="NCBI Taxonomy" id="1218173"/>
    <lineage>
        <taxon>Bacteria</taxon>
        <taxon>Bacillati</taxon>
        <taxon>Bacillota</taxon>
        <taxon>Bacilli</taxon>
        <taxon>Bacillales</taxon>
        <taxon>Bacillaceae</taxon>
        <taxon>Alkalihalobacillus</taxon>
    </lineage>
</organism>
<evidence type="ECO:0000313" key="3">
    <source>
        <dbReference type="Proteomes" id="UP000002754"/>
    </source>
</evidence>
<sequence>MTKKKSSFISELVSSNEEQLPLESWELPLWEEYAKDFPELYELKGKRPFAGPTGLRRMLGEKSMEYYARAYYQDYIPTAPPTFHGEWFMDLKQVVERGGGSSMVRAAPRGHAKTTIWDFVFPLWVTVYTKKFYILIMSDAYDQAQGFISNIKDEIEHNERIVQDFGRLKGDRWQEGSITCSNGVKIEALGAGMKVRGRKNKNRRPDLIILDDIENDDNAATHEQRNKLKNWYRKAVRRAGSKHTDFVVIGTVIHEESLLGDLLKSPGYDSKRYQAVIAFAEREDLWDEWKKIFIDLDNPNAEEDAKAFFLEHKEEMLKGTEVLWDSNNPNFPDGYYSLMVIRATDGESAFASELQNDPQSSAERFFRPQTYTYGQLPPLREMDLVVTVDPSMGESKNADFSAVIALLTHKGTGQMYCNDADIKRRNPDIIIEALFSMVEKYLSMGMKPKVVGVEDVQFQAFFKNEVRKRAKKRGLHLNVQPVRSKLSKDLRIESMEPSINNGYVLIHESLTLLIQQLEGYPRAKKDGPDALEMAITLSQKGIKSSRAVGKLVKGAKVYG</sequence>
<name>A0A094YTQ9_ALKAL</name>
<accession>A0A094YTQ9</accession>
<reference evidence="2 4" key="2">
    <citation type="submission" date="2014-01" db="EMBL/GenBank/DDBJ databases">
        <title>Draft genome sequencing of Bacillus alcalophilus CGMCC 1.3604.</title>
        <authorList>
            <person name="Yang J."/>
            <person name="Diao L."/>
            <person name="Yang S."/>
        </authorList>
    </citation>
    <scope>NUCLEOTIDE SEQUENCE [LARGE SCALE GENOMIC DNA]</scope>
    <source>
        <strain evidence="2 4">CGMCC 1.3604</strain>
    </source>
</reference>
<dbReference type="STRING" id="1218173.BALCAV_0213645"/>
<dbReference type="OrthoDB" id="378710at2"/>
<dbReference type="InterPro" id="IPR006517">
    <property type="entry name" value="Phage_terminase_lsu-like_C"/>
</dbReference>
<dbReference type="EMBL" id="ALPT02000044">
    <property type="protein sequence ID" value="KGA96857.1"/>
    <property type="molecule type" value="Genomic_DNA"/>
</dbReference>
<dbReference type="Gene3D" id="3.40.50.300">
    <property type="entry name" value="P-loop containing nucleotide triphosphate hydrolases"/>
    <property type="match status" value="1"/>
</dbReference>
<dbReference type="RefSeq" id="WP_003321263.1">
    <property type="nucleotide sequence ID" value="NZ_ALPT02000044.1"/>
</dbReference>
<gene>
    <name evidence="2" type="ORF">AJ85_05705</name>
    <name evidence="1" type="ORF">BALCAV_0213645</name>
</gene>
<protein>
    <recommendedName>
        <fullName evidence="5">Terminase large subunit gp17-like C-terminal domain-containing protein</fullName>
    </recommendedName>
</protein>
<evidence type="ECO:0000313" key="1">
    <source>
        <dbReference type="EMBL" id="KGA96857.1"/>
    </source>
</evidence>
<evidence type="ECO:0000313" key="4">
    <source>
        <dbReference type="Proteomes" id="UP000297014"/>
    </source>
</evidence>
<dbReference type="AlphaFoldDB" id="A0A094YTQ9"/>
<evidence type="ECO:0008006" key="5">
    <source>
        <dbReference type="Google" id="ProtNLM"/>
    </source>
</evidence>